<feature type="binding site" evidence="6">
    <location>
        <position position="52"/>
    </location>
    <ligand>
        <name>FAD</name>
        <dbReference type="ChEBI" id="CHEBI:57692"/>
    </ligand>
</feature>
<dbReference type="InterPro" id="IPR023753">
    <property type="entry name" value="FAD/NAD-binding_dom"/>
</dbReference>
<dbReference type="SUPFAM" id="SSF51905">
    <property type="entry name" value="FAD/NAD(P)-binding domain"/>
    <property type="match status" value="1"/>
</dbReference>
<feature type="active site" description="Proton acceptor" evidence="5">
    <location>
        <position position="444"/>
    </location>
</feature>
<dbReference type="InterPro" id="IPR036188">
    <property type="entry name" value="FAD/NAD-bd_sf"/>
</dbReference>
<evidence type="ECO:0000256" key="3">
    <source>
        <dbReference type="ARBA" id="ARBA00022827"/>
    </source>
</evidence>
<dbReference type="PRINTS" id="PR00411">
    <property type="entry name" value="PNDRDTASEI"/>
</dbReference>
<keyword evidence="3 6" id="KW-0274">FAD</keyword>
<keyword evidence="6" id="KW-0520">NAD</keyword>
<dbReference type="Proteomes" id="UP000283426">
    <property type="component" value="Unassembled WGS sequence"/>
</dbReference>
<dbReference type="EMBL" id="JAQMRD010000012">
    <property type="protein sequence ID" value="MDB9223480.1"/>
    <property type="molecule type" value="Genomic_DNA"/>
</dbReference>
<evidence type="ECO:0000313" key="10">
    <source>
        <dbReference type="EMBL" id="MCG4958537.1"/>
    </source>
</evidence>
<gene>
    <name evidence="13" type="ORF">DWW24_09280</name>
    <name evidence="12" type="ORF">DWW57_18155</name>
    <name evidence="10" type="ORF">L0P03_01515</name>
    <name evidence="11" type="ORF">PN645_10735</name>
</gene>
<sequence>MEHFDAIIIGFGKGGKLLAADLANRGQQVAIIERSAAMYGGSCINIACIPTKALIHQAQMIKELNLASFEEKAAAYRKAIIKKNEITTALRKLNFDRLNDHPNITVYTGVASFRSSRKIEVTTETDRLEIEGKRIFIDTGALPVIPPISGIRESRRVYTSTSLLELDLLPETLVIIGGGYIGLEFASMFAAFGSKVIVLENTTEFLSREDRTIAEAVRKVMENQGIEFHFSIEMQSIQDTDEETVVTYRDTTDKTEHSLFANAVLVATGRQPNTESLDPGVAGIHLNEHGAIIVNEYLQTTASDIWALGDVSGGKQFTYISQDDYRIIRDQLFGKGSRTIVDREPVVYTVFIDPPLSRIGLTEQEAIAKGYEVMTKTIPVEAIPRARVSGNTNGVLKSVVNAKNGKILGCTLFCIDSGEVINNVALVMKAGLDYSSLRDQIYTHPSMSEALNDLFSF</sequence>
<dbReference type="GeneID" id="61274536"/>
<dbReference type="EMBL" id="JAKNDN010000002">
    <property type="protein sequence ID" value="MCG4958537.1"/>
    <property type="molecule type" value="Genomic_DNA"/>
</dbReference>
<dbReference type="Pfam" id="PF07992">
    <property type="entry name" value="Pyr_redox_2"/>
    <property type="match status" value="1"/>
</dbReference>
<evidence type="ECO:0000256" key="4">
    <source>
        <dbReference type="ARBA" id="ARBA00023002"/>
    </source>
</evidence>
<evidence type="ECO:0000256" key="2">
    <source>
        <dbReference type="ARBA" id="ARBA00022630"/>
    </source>
</evidence>
<dbReference type="Proteomes" id="UP001199750">
    <property type="component" value="Unassembled WGS sequence"/>
</dbReference>
<dbReference type="Gene3D" id="3.50.50.60">
    <property type="entry name" value="FAD/NAD(P)-binding domain"/>
    <property type="match status" value="2"/>
</dbReference>
<comment type="cofactor">
    <cofactor evidence="6">
        <name>FAD</name>
        <dbReference type="ChEBI" id="CHEBI:57692"/>
    </cofactor>
    <text evidence="6">Binds 1 FAD per subunit.</text>
</comment>
<dbReference type="GO" id="GO:0003955">
    <property type="term" value="F:NAD(P)H dehydrogenase (quinone) activity"/>
    <property type="evidence" value="ECO:0007669"/>
    <property type="project" value="TreeGrafter"/>
</dbReference>
<protein>
    <submittedName>
        <fullName evidence="10">FAD-dependent oxidoreductase</fullName>
    </submittedName>
    <submittedName>
        <fullName evidence="12">Pyridine nucleotide-disulfide oxidoreductase</fullName>
    </submittedName>
</protein>
<keyword evidence="2" id="KW-0285">Flavoprotein</keyword>
<dbReference type="Pfam" id="PF02852">
    <property type="entry name" value="Pyr_redox_dim"/>
    <property type="match status" value="1"/>
</dbReference>
<evidence type="ECO:0000256" key="1">
    <source>
        <dbReference type="ARBA" id="ARBA00007532"/>
    </source>
</evidence>
<dbReference type="FunFam" id="3.30.390.30:FF:000001">
    <property type="entry name" value="Dihydrolipoyl dehydrogenase"/>
    <property type="match status" value="1"/>
</dbReference>
<comment type="similarity">
    <text evidence="1">Belongs to the class-I pyridine nucleotide-disulfide oxidoreductase family.</text>
</comment>
<comment type="caution">
    <text evidence="12">The sequence shown here is derived from an EMBL/GenBank/DDBJ whole genome shotgun (WGS) entry which is preliminary data.</text>
</comment>
<dbReference type="InterPro" id="IPR001100">
    <property type="entry name" value="Pyr_nuc-diS_OxRdtase"/>
</dbReference>
<dbReference type="Proteomes" id="UP001212263">
    <property type="component" value="Unassembled WGS sequence"/>
</dbReference>
<evidence type="ECO:0000313" key="11">
    <source>
        <dbReference type="EMBL" id="MDB9223480.1"/>
    </source>
</evidence>
<evidence type="ECO:0000313" key="15">
    <source>
        <dbReference type="Proteomes" id="UP000284243"/>
    </source>
</evidence>
<feature type="domain" description="Pyridine nucleotide-disulphide oxidoreductase dimerisation" evidence="8">
    <location>
        <begin position="348"/>
        <end position="453"/>
    </location>
</feature>
<dbReference type="SUPFAM" id="SSF55424">
    <property type="entry name" value="FAD/NAD-linked reductases, dimerisation (C-terminal) domain"/>
    <property type="match status" value="1"/>
</dbReference>
<evidence type="ECO:0000259" key="9">
    <source>
        <dbReference type="Pfam" id="PF07992"/>
    </source>
</evidence>
<dbReference type="RefSeq" id="WP_013611563.1">
    <property type="nucleotide sequence ID" value="NZ_JABWDG010000042.1"/>
</dbReference>
<keyword evidence="4" id="KW-0560">Oxidoreductase</keyword>
<evidence type="ECO:0000313" key="14">
    <source>
        <dbReference type="Proteomes" id="UP000283426"/>
    </source>
</evidence>
<dbReference type="EMBL" id="QRYC01000042">
    <property type="protein sequence ID" value="RGU53798.1"/>
    <property type="molecule type" value="Genomic_DNA"/>
</dbReference>
<evidence type="ECO:0000313" key="12">
    <source>
        <dbReference type="EMBL" id="RGU53798.1"/>
    </source>
</evidence>
<dbReference type="GO" id="GO:0050660">
    <property type="term" value="F:flavin adenine dinucleotide binding"/>
    <property type="evidence" value="ECO:0007669"/>
    <property type="project" value="TreeGrafter"/>
</dbReference>
<feature type="disulfide bond" description="Redox-active" evidence="7">
    <location>
        <begin position="43"/>
        <end position="48"/>
    </location>
</feature>
<evidence type="ECO:0000256" key="5">
    <source>
        <dbReference type="PIRSR" id="PIRSR000350-2"/>
    </source>
</evidence>
<keyword evidence="6" id="KW-0547">Nucleotide-binding</keyword>
<dbReference type="PRINTS" id="PR00368">
    <property type="entry name" value="FADPNR"/>
</dbReference>
<dbReference type="Gene3D" id="3.30.390.30">
    <property type="match status" value="1"/>
</dbReference>
<proteinExistence type="inferred from homology"/>
<reference evidence="14 15" key="1">
    <citation type="submission" date="2018-08" db="EMBL/GenBank/DDBJ databases">
        <title>A genome reference for cultivated species of the human gut microbiota.</title>
        <authorList>
            <person name="Zou Y."/>
            <person name="Xue W."/>
            <person name="Luo G."/>
        </authorList>
    </citation>
    <scope>NUCLEOTIDE SEQUENCE [LARGE SCALE GENOMIC DNA]</scope>
    <source>
        <strain evidence="13 14">AF14-6AC</strain>
        <strain evidence="12 15">AF16-14</strain>
    </source>
</reference>
<dbReference type="InterPro" id="IPR004099">
    <property type="entry name" value="Pyr_nucl-diS_OxRdtase_dimer"/>
</dbReference>
<organism evidence="12 15">
    <name type="scientific">Odoribacter splanchnicus</name>
    <dbReference type="NCBI Taxonomy" id="28118"/>
    <lineage>
        <taxon>Bacteria</taxon>
        <taxon>Pseudomonadati</taxon>
        <taxon>Bacteroidota</taxon>
        <taxon>Bacteroidia</taxon>
        <taxon>Bacteroidales</taxon>
        <taxon>Odoribacteraceae</taxon>
        <taxon>Odoribacter</taxon>
    </lineage>
</organism>
<evidence type="ECO:0000256" key="6">
    <source>
        <dbReference type="PIRSR" id="PIRSR000350-3"/>
    </source>
</evidence>
<reference evidence="10" key="2">
    <citation type="submission" date="2022-01" db="EMBL/GenBank/DDBJ databases">
        <title>Collection of gut derived symbiotic bacterial strains cultured from healthy donors.</title>
        <authorList>
            <person name="Lin H."/>
            <person name="Kohout C."/>
            <person name="Waligurski E."/>
            <person name="Pamer E.G."/>
        </authorList>
    </citation>
    <scope>NUCLEOTIDE SEQUENCE</scope>
    <source>
        <strain evidence="10">DFI.1.149</strain>
    </source>
</reference>
<name>A0A3D4Z824_9BACT</name>
<feature type="binding site" evidence="6">
    <location>
        <position position="310"/>
    </location>
    <ligand>
        <name>FAD</name>
        <dbReference type="ChEBI" id="CHEBI:57692"/>
    </ligand>
</feature>
<dbReference type="OMA" id="CFDYVKP"/>
<accession>A0A3D4Z824</accession>
<reference evidence="11" key="3">
    <citation type="submission" date="2023-01" db="EMBL/GenBank/DDBJ databases">
        <title>Human gut microbiome strain richness.</title>
        <authorList>
            <person name="Chen-Liaw A."/>
        </authorList>
    </citation>
    <scope>NUCLEOTIDE SEQUENCE</scope>
    <source>
        <strain evidence="11">RTP21484st1_B7_RTP21484_190118</strain>
    </source>
</reference>
<evidence type="ECO:0000313" key="13">
    <source>
        <dbReference type="EMBL" id="RGV26737.1"/>
    </source>
</evidence>
<feature type="domain" description="FAD/NAD(P)-binding" evidence="9">
    <location>
        <begin position="5"/>
        <end position="316"/>
    </location>
</feature>
<feature type="binding site" evidence="6">
    <location>
        <position position="200"/>
    </location>
    <ligand>
        <name>NAD(+)</name>
        <dbReference type="ChEBI" id="CHEBI:57540"/>
    </ligand>
</feature>
<dbReference type="PIRSF" id="PIRSF000350">
    <property type="entry name" value="Mercury_reductase_MerA"/>
    <property type="match status" value="1"/>
</dbReference>
<dbReference type="InterPro" id="IPR016156">
    <property type="entry name" value="FAD/NAD-linked_Rdtase_dimer_sf"/>
</dbReference>
<dbReference type="AlphaFoldDB" id="A0A3D4Z824"/>
<evidence type="ECO:0000256" key="7">
    <source>
        <dbReference type="PIRSR" id="PIRSR000350-4"/>
    </source>
</evidence>
<feature type="binding site" evidence="6">
    <location>
        <position position="269"/>
    </location>
    <ligand>
        <name>NAD(+)</name>
        <dbReference type="ChEBI" id="CHEBI:57540"/>
    </ligand>
</feature>
<evidence type="ECO:0000259" key="8">
    <source>
        <dbReference type="Pfam" id="PF02852"/>
    </source>
</evidence>
<dbReference type="PANTHER" id="PTHR43014:SF4">
    <property type="entry name" value="PYRIDINE NUCLEOTIDE-DISULFIDE OXIDOREDUCTASE RCLA-RELATED"/>
    <property type="match status" value="1"/>
</dbReference>
<feature type="binding site" evidence="6">
    <location>
        <begin position="177"/>
        <end position="184"/>
    </location>
    <ligand>
        <name>NAD(+)</name>
        <dbReference type="ChEBI" id="CHEBI:57540"/>
    </ligand>
</feature>
<dbReference type="PANTHER" id="PTHR43014">
    <property type="entry name" value="MERCURIC REDUCTASE"/>
    <property type="match status" value="1"/>
</dbReference>
<dbReference type="EMBL" id="QRYW01000017">
    <property type="protein sequence ID" value="RGV26737.1"/>
    <property type="molecule type" value="Genomic_DNA"/>
</dbReference>
<dbReference type="Proteomes" id="UP000284243">
    <property type="component" value="Unassembled WGS sequence"/>
</dbReference>